<evidence type="ECO:0000259" key="9">
    <source>
        <dbReference type="Pfam" id="PF25198"/>
    </source>
</evidence>
<evidence type="ECO:0000256" key="4">
    <source>
        <dbReference type="ARBA" id="ARBA00022729"/>
    </source>
</evidence>
<dbReference type="EMBL" id="SWFM01000005">
    <property type="protein sequence ID" value="TKD68791.1"/>
    <property type="molecule type" value="Genomic_DNA"/>
</dbReference>
<dbReference type="Pfam" id="PF25198">
    <property type="entry name" value="Spore_GerAC_N"/>
    <property type="match status" value="1"/>
</dbReference>
<reference evidence="10 11" key="1">
    <citation type="submission" date="2019-04" db="EMBL/GenBank/DDBJ databases">
        <title>Genome sequence of Bacillus hwajinpoensis strain Y2.</title>
        <authorList>
            <person name="Fair J.L."/>
            <person name="Maclea K.S."/>
        </authorList>
    </citation>
    <scope>NUCLEOTIDE SEQUENCE [LARGE SCALE GENOMIC DNA]</scope>
    <source>
        <strain evidence="10 11">Y2</strain>
    </source>
</reference>
<dbReference type="Pfam" id="PF05504">
    <property type="entry name" value="Spore_GerAC"/>
    <property type="match status" value="1"/>
</dbReference>
<dbReference type="GO" id="GO:0016020">
    <property type="term" value="C:membrane"/>
    <property type="evidence" value="ECO:0007669"/>
    <property type="project" value="UniProtKB-SubCell"/>
</dbReference>
<keyword evidence="6" id="KW-0564">Palmitate</keyword>
<comment type="caution">
    <text evidence="10">The sequence shown here is derived from an EMBL/GenBank/DDBJ whole genome shotgun (WGS) entry which is preliminary data.</text>
</comment>
<name>A0A4U1MDS8_9BACL</name>
<dbReference type="AlphaFoldDB" id="A0A4U1MDS8"/>
<feature type="domain" description="Spore germination protein N-terminal" evidence="9">
    <location>
        <begin position="23"/>
        <end position="193"/>
    </location>
</feature>
<accession>A0A4U1MDS8</accession>
<dbReference type="InterPro" id="IPR046953">
    <property type="entry name" value="Spore_GerAC-like_C"/>
</dbReference>
<proteinExistence type="inferred from homology"/>
<sequence>MIKKLFHTILIVCSTLVLTSCWDQELLKESKLVYGAGFDYEENNLIRTTFVVRNLGIPVSQGGVYSNRVVSVVGSSSRDTRLQMDRIISKQLSASKNQLLLLGEEVAKHNIDHMLDILFRDPKSPLDARIAVVEGRALDMYKLDHIGDTLITEFTTDLIKGAEDKTEATKMTVEKAFRYSLDEGQDYALPYISYNQEVQSPEFDGLALFHHTTFTGATLSPMESKLLLLMNDNKSSQTNIIEALDNDPDNGFLTNTVTISVRKSSPDMAYSFQNGKLDKAVINLEIIGNIAEYPQNHLMERSQVKDIADELSQRLTVRANDILQKLQEANCDFLGIGRDMNAYHHKVWNSERWEDEYKEIKLEAKVKVEIDETGIIK</sequence>
<dbReference type="InterPro" id="IPR038501">
    <property type="entry name" value="Spore_GerAC_C_sf"/>
</dbReference>
<organism evidence="10 11">
    <name type="scientific">Guptibacillus hwajinpoensis</name>
    <dbReference type="NCBI Taxonomy" id="208199"/>
    <lineage>
        <taxon>Bacteria</taxon>
        <taxon>Bacillati</taxon>
        <taxon>Bacillota</taxon>
        <taxon>Bacilli</taxon>
        <taxon>Bacillales</taxon>
        <taxon>Guptibacillaceae</taxon>
        <taxon>Guptibacillus</taxon>
    </lineage>
</organism>
<keyword evidence="3" id="KW-0309">Germination</keyword>
<keyword evidence="7" id="KW-0449">Lipoprotein</keyword>
<dbReference type="PROSITE" id="PS51257">
    <property type="entry name" value="PROKAR_LIPOPROTEIN"/>
    <property type="match status" value="1"/>
</dbReference>
<evidence type="ECO:0000256" key="6">
    <source>
        <dbReference type="ARBA" id="ARBA00023139"/>
    </source>
</evidence>
<gene>
    <name evidence="10" type="ORF">FBF83_16455</name>
</gene>
<dbReference type="Gene3D" id="3.30.300.210">
    <property type="entry name" value="Nutrient germinant receptor protein C, domain 3"/>
    <property type="match status" value="1"/>
</dbReference>
<dbReference type="GO" id="GO:0009847">
    <property type="term" value="P:spore germination"/>
    <property type="evidence" value="ECO:0007669"/>
    <property type="project" value="InterPro"/>
</dbReference>
<evidence type="ECO:0000256" key="5">
    <source>
        <dbReference type="ARBA" id="ARBA00023136"/>
    </source>
</evidence>
<dbReference type="InterPro" id="IPR057336">
    <property type="entry name" value="GerAC_N"/>
</dbReference>
<dbReference type="InterPro" id="IPR008844">
    <property type="entry name" value="Spore_GerAC-like"/>
</dbReference>
<dbReference type="Proteomes" id="UP000310541">
    <property type="component" value="Unassembled WGS sequence"/>
</dbReference>
<evidence type="ECO:0000256" key="2">
    <source>
        <dbReference type="ARBA" id="ARBA00007886"/>
    </source>
</evidence>
<evidence type="ECO:0000259" key="8">
    <source>
        <dbReference type="Pfam" id="PF05504"/>
    </source>
</evidence>
<keyword evidence="4" id="KW-0732">Signal</keyword>
<evidence type="ECO:0000256" key="7">
    <source>
        <dbReference type="ARBA" id="ARBA00023288"/>
    </source>
</evidence>
<keyword evidence="5" id="KW-0472">Membrane</keyword>
<comment type="similarity">
    <text evidence="2">Belongs to the GerABKC lipoprotein family.</text>
</comment>
<dbReference type="PANTHER" id="PTHR35789:SF1">
    <property type="entry name" value="SPORE GERMINATION PROTEIN B3"/>
    <property type="match status" value="1"/>
</dbReference>
<evidence type="ECO:0000313" key="11">
    <source>
        <dbReference type="Proteomes" id="UP000310541"/>
    </source>
</evidence>
<dbReference type="NCBIfam" id="TIGR02887">
    <property type="entry name" value="spore_ger_x_C"/>
    <property type="match status" value="1"/>
</dbReference>
<protein>
    <submittedName>
        <fullName evidence="10">Ger(X)C family spore germination protein</fullName>
    </submittedName>
</protein>
<feature type="domain" description="Spore germination GerAC-like C-terminal" evidence="8">
    <location>
        <begin position="204"/>
        <end position="374"/>
    </location>
</feature>
<evidence type="ECO:0000256" key="3">
    <source>
        <dbReference type="ARBA" id="ARBA00022544"/>
    </source>
</evidence>
<evidence type="ECO:0000256" key="1">
    <source>
        <dbReference type="ARBA" id="ARBA00004635"/>
    </source>
</evidence>
<dbReference type="RefSeq" id="WP_136948235.1">
    <property type="nucleotide sequence ID" value="NZ_SWFM01000005.1"/>
</dbReference>
<comment type="subcellular location">
    <subcellularLocation>
        <location evidence="1">Membrane</location>
        <topology evidence="1">Lipid-anchor</topology>
    </subcellularLocation>
</comment>
<dbReference type="PANTHER" id="PTHR35789">
    <property type="entry name" value="SPORE GERMINATION PROTEIN B3"/>
    <property type="match status" value="1"/>
</dbReference>
<evidence type="ECO:0000313" key="10">
    <source>
        <dbReference type="EMBL" id="TKD68791.1"/>
    </source>
</evidence>
<dbReference type="OrthoDB" id="2370124at2"/>